<dbReference type="SUPFAM" id="SSF54001">
    <property type="entry name" value="Cysteine proteinases"/>
    <property type="match status" value="1"/>
</dbReference>
<organism evidence="1 2">
    <name type="scientific">Poecilia mexicana</name>
    <dbReference type="NCBI Taxonomy" id="48701"/>
    <lineage>
        <taxon>Eukaryota</taxon>
        <taxon>Metazoa</taxon>
        <taxon>Chordata</taxon>
        <taxon>Craniata</taxon>
        <taxon>Vertebrata</taxon>
        <taxon>Euteleostomi</taxon>
        <taxon>Actinopterygii</taxon>
        <taxon>Neopterygii</taxon>
        <taxon>Teleostei</taxon>
        <taxon>Neoteleostei</taxon>
        <taxon>Acanthomorphata</taxon>
        <taxon>Ovalentaria</taxon>
        <taxon>Atherinomorphae</taxon>
        <taxon>Cyprinodontiformes</taxon>
        <taxon>Poeciliidae</taxon>
        <taxon>Poeciliinae</taxon>
        <taxon>Poecilia</taxon>
    </lineage>
</organism>
<dbReference type="Proteomes" id="UP000261480">
    <property type="component" value="Unplaced"/>
</dbReference>
<sequence>MSVAYKDQLYAELKKQHNQNGTLFEDPEFPATNSSLYYTKTPPEVSCTFTGSPDKAA</sequence>
<dbReference type="AlphaFoldDB" id="A0A3B3X8U5"/>
<evidence type="ECO:0000313" key="2">
    <source>
        <dbReference type="Proteomes" id="UP000261480"/>
    </source>
</evidence>
<keyword evidence="2" id="KW-1185">Reference proteome</keyword>
<dbReference type="InterPro" id="IPR038765">
    <property type="entry name" value="Papain-like_cys_pep_sf"/>
</dbReference>
<evidence type="ECO:0000313" key="1">
    <source>
        <dbReference type="Ensembl" id="ENSPMEP00000011443.1"/>
    </source>
</evidence>
<reference evidence="1" key="2">
    <citation type="submission" date="2025-09" db="UniProtKB">
        <authorList>
            <consortium name="Ensembl"/>
        </authorList>
    </citation>
    <scope>IDENTIFICATION</scope>
</reference>
<dbReference type="STRING" id="48701.ENSPMEP00000011443"/>
<proteinExistence type="predicted"/>
<protein>
    <submittedName>
        <fullName evidence="1">Uncharacterized protein</fullName>
    </submittedName>
</protein>
<name>A0A3B3X8U5_9TELE</name>
<accession>A0A3B3X8U5</accession>
<dbReference type="Ensembl" id="ENSPMET00000018573.1">
    <property type="protein sequence ID" value="ENSPMEP00000011443.1"/>
    <property type="gene ID" value="ENSPMEG00000013512.1"/>
</dbReference>
<reference evidence="1" key="1">
    <citation type="submission" date="2025-08" db="UniProtKB">
        <authorList>
            <consortium name="Ensembl"/>
        </authorList>
    </citation>
    <scope>IDENTIFICATION</scope>
</reference>